<dbReference type="PROSITE" id="PS51337">
    <property type="entry name" value="B12_BINDING_NTER"/>
    <property type="match status" value="1"/>
</dbReference>
<dbReference type="GO" id="GO:0008705">
    <property type="term" value="F:methionine synthase activity"/>
    <property type="evidence" value="ECO:0007669"/>
    <property type="project" value="TreeGrafter"/>
</dbReference>
<dbReference type="PROSITE" id="PS51332">
    <property type="entry name" value="B12_BINDING"/>
    <property type="match status" value="1"/>
</dbReference>
<dbReference type="AlphaFoldDB" id="A0A0L6TVZ3"/>
<keyword evidence="7" id="KW-1185">Reference proteome</keyword>
<sequence>MEILKKIAETLYDGNEDAMPGLVQEAIENGFSAQEVLDAMMAGMAIVGDEFSRDELYIPEVLCSCHAMMEGSKVLKPLLTDQDAKALGTVILGSVQGDMHDIGKNLVGMMLEGRGLKVIDIGIDVPPEKFVEAAIGNNADIVACSALLTTTMPEISKIEKAFVDAGIRDKVKIMIGGAPITQDFCDRMECDAYAKDAGGAATLAVKMCEN</sequence>
<dbReference type="Gene3D" id="1.10.1240.10">
    <property type="entry name" value="Methionine synthase domain"/>
    <property type="match status" value="1"/>
</dbReference>
<evidence type="ECO:0000259" key="4">
    <source>
        <dbReference type="PROSITE" id="PS51332"/>
    </source>
</evidence>
<dbReference type="Gene3D" id="3.40.50.280">
    <property type="entry name" value="Cobalamin-binding domain"/>
    <property type="match status" value="1"/>
</dbReference>
<evidence type="ECO:0000259" key="5">
    <source>
        <dbReference type="PROSITE" id="PS51337"/>
    </source>
</evidence>
<accession>A0A0L6TVZ3</accession>
<dbReference type="OrthoDB" id="9803687at2"/>
<dbReference type="PANTHER" id="PTHR45833:SF1">
    <property type="entry name" value="METHIONINE SYNTHASE"/>
    <property type="match status" value="1"/>
</dbReference>
<dbReference type="PANTHER" id="PTHR45833">
    <property type="entry name" value="METHIONINE SYNTHASE"/>
    <property type="match status" value="1"/>
</dbReference>
<protein>
    <submittedName>
        <fullName evidence="6">5-methyltetrahydrofolate--homocysteine methyltransferase</fullName>
    </submittedName>
</protein>
<dbReference type="InterPro" id="IPR006158">
    <property type="entry name" value="Cobalamin-bd"/>
</dbReference>
<dbReference type="STRING" id="52689.AKG39_17605"/>
<dbReference type="InterPro" id="IPR003759">
    <property type="entry name" value="Cbl-bd_cap"/>
</dbReference>
<dbReference type="Proteomes" id="UP000036873">
    <property type="component" value="Unassembled WGS sequence"/>
</dbReference>
<dbReference type="SMART" id="SM01018">
    <property type="entry name" value="B12-binding_2"/>
    <property type="match status" value="1"/>
</dbReference>
<dbReference type="RefSeq" id="WP_050741711.1">
    <property type="nucleotide sequence ID" value="NZ_LGYO01000061.1"/>
</dbReference>
<gene>
    <name evidence="6" type="ORF">AKG39_17605</name>
</gene>
<organism evidence="6 7">
    <name type="scientific">Acetobacterium bakii</name>
    <dbReference type="NCBI Taxonomy" id="52689"/>
    <lineage>
        <taxon>Bacteria</taxon>
        <taxon>Bacillati</taxon>
        <taxon>Bacillota</taxon>
        <taxon>Clostridia</taxon>
        <taxon>Eubacteriales</taxon>
        <taxon>Eubacteriaceae</taxon>
        <taxon>Acetobacterium</taxon>
    </lineage>
</organism>
<feature type="domain" description="B12-binding" evidence="4">
    <location>
        <begin position="87"/>
        <end position="210"/>
    </location>
</feature>
<keyword evidence="6" id="KW-0489">Methyltransferase</keyword>
<evidence type="ECO:0000256" key="1">
    <source>
        <dbReference type="ARBA" id="ARBA00010854"/>
    </source>
</evidence>
<evidence type="ECO:0000256" key="2">
    <source>
        <dbReference type="ARBA" id="ARBA00022723"/>
    </source>
</evidence>
<dbReference type="CDD" id="cd02070">
    <property type="entry name" value="corrinoid_protein_B12-BD"/>
    <property type="match status" value="1"/>
</dbReference>
<proteinExistence type="inferred from homology"/>
<evidence type="ECO:0000313" key="7">
    <source>
        <dbReference type="Proteomes" id="UP000036873"/>
    </source>
</evidence>
<keyword evidence="6" id="KW-0808">Transferase</keyword>
<comment type="caution">
    <text evidence="6">The sequence shown here is derived from an EMBL/GenBank/DDBJ whole genome shotgun (WGS) entry which is preliminary data.</text>
</comment>
<reference evidence="7" key="1">
    <citation type="submission" date="2015-07" db="EMBL/GenBank/DDBJ databases">
        <title>Draft genome sequence of Acetobacterium bakii DSM 8293, a potential psychrophilic chemical producer through syngas fermentation.</title>
        <authorList>
            <person name="Song Y."/>
            <person name="Hwang S."/>
            <person name="Cho B.-K."/>
        </authorList>
    </citation>
    <scope>NUCLEOTIDE SEQUENCE [LARGE SCALE GENOMIC DNA]</scope>
    <source>
        <strain evidence="7">DSM 8239</strain>
    </source>
</reference>
<dbReference type="GO" id="GO:0005829">
    <property type="term" value="C:cytosol"/>
    <property type="evidence" value="ECO:0007669"/>
    <property type="project" value="TreeGrafter"/>
</dbReference>
<dbReference type="EMBL" id="LGYO01000061">
    <property type="protein sequence ID" value="KNZ40431.1"/>
    <property type="molecule type" value="Genomic_DNA"/>
</dbReference>
<dbReference type="Pfam" id="PF02310">
    <property type="entry name" value="B12-binding"/>
    <property type="match status" value="1"/>
</dbReference>
<dbReference type="SUPFAM" id="SSF47644">
    <property type="entry name" value="Methionine synthase domain"/>
    <property type="match status" value="1"/>
</dbReference>
<dbReference type="Pfam" id="PF02607">
    <property type="entry name" value="B12-binding_2"/>
    <property type="match status" value="1"/>
</dbReference>
<name>A0A0L6TVZ3_9FIRM</name>
<dbReference type="GO" id="GO:0031419">
    <property type="term" value="F:cobalamin binding"/>
    <property type="evidence" value="ECO:0007669"/>
    <property type="project" value="InterPro"/>
</dbReference>
<dbReference type="GO" id="GO:0050667">
    <property type="term" value="P:homocysteine metabolic process"/>
    <property type="evidence" value="ECO:0007669"/>
    <property type="project" value="TreeGrafter"/>
</dbReference>
<dbReference type="FunFam" id="3.40.50.280:FF:000003">
    <property type="entry name" value="Dimethylamine methyltransferase corrinoid protein"/>
    <property type="match status" value="1"/>
</dbReference>
<dbReference type="GO" id="GO:0046653">
    <property type="term" value="P:tetrahydrofolate metabolic process"/>
    <property type="evidence" value="ECO:0007669"/>
    <property type="project" value="TreeGrafter"/>
</dbReference>
<comment type="similarity">
    <text evidence="1">Belongs to the methylamine corrinoid protein family.</text>
</comment>
<dbReference type="GO" id="GO:0046872">
    <property type="term" value="F:metal ion binding"/>
    <property type="evidence" value="ECO:0007669"/>
    <property type="project" value="UniProtKB-KW"/>
</dbReference>
<feature type="domain" description="B12-binding N-terminal" evidence="5">
    <location>
        <begin position="1"/>
        <end position="87"/>
    </location>
</feature>
<evidence type="ECO:0000313" key="6">
    <source>
        <dbReference type="EMBL" id="KNZ40431.1"/>
    </source>
</evidence>
<keyword evidence="2" id="KW-0479">Metal-binding</keyword>
<dbReference type="PATRIC" id="fig|52689.4.peg.3205"/>
<dbReference type="InterPro" id="IPR050554">
    <property type="entry name" value="Met_Synthase/Corrinoid"/>
</dbReference>
<dbReference type="SUPFAM" id="SSF52242">
    <property type="entry name" value="Cobalamin (vitamin B12)-binding domain"/>
    <property type="match status" value="1"/>
</dbReference>
<keyword evidence="3" id="KW-0170">Cobalt</keyword>
<dbReference type="InterPro" id="IPR036594">
    <property type="entry name" value="Meth_synthase_dom"/>
</dbReference>
<dbReference type="InterPro" id="IPR036724">
    <property type="entry name" value="Cobalamin-bd_sf"/>
</dbReference>
<evidence type="ECO:0000256" key="3">
    <source>
        <dbReference type="ARBA" id="ARBA00023285"/>
    </source>
</evidence>
<dbReference type="GO" id="GO:0032259">
    <property type="term" value="P:methylation"/>
    <property type="evidence" value="ECO:0007669"/>
    <property type="project" value="UniProtKB-KW"/>
</dbReference>